<keyword evidence="3" id="KW-0804">Transcription</keyword>
<evidence type="ECO:0000256" key="4">
    <source>
        <dbReference type="ARBA" id="ARBA00023242"/>
    </source>
</evidence>
<dbReference type="OrthoDB" id="1915602at2759"/>
<evidence type="ECO:0000313" key="7">
    <source>
        <dbReference type="EMBL" id="KAG0585952.1"/>
    </source>
</evidence>
<feature type="domain" description="BHLH" evidence="6">
    <location>
        <begin position="177"/>
        <end position="227"/>
    </location>
</feature>
<feature type="compositionally biased region" description="Basic and acidic residues" evidence="5">
    <location>
        <begin position="102"/>
        <end position="148"/>
    </location>
</feature>
<dbReference type="SUPFAM" id="SSF47459">
    <property type="entry name" value="HLH, helix-loop-helix DNA-binding domain"/>
    <property type="match status" value="1"/>
</dbReference>
<dbReference type="SMART" id="SM00353">
    <property type="entry name" value="HLH"/>
    <property type="match status" value="1"/>
</dbReference>
<accession>A0A8T0IS20</accession>
<dbReference type="GO" id="GO:0005634">
    <property type="term" value="C:nucleus"/>
    <property type="evidence" value="ECO:0007669"/>
    <property type="project" value="UniProtKB-SubCell"/>
</dbReference>
<dbReference type="CDD" id="cd18919">
    <property type="entry name" value="bHLH_AtBPE_like"/>
    <property type="match status" value="1"/>
</dbReference>
<evidence type="ECO:0000256" key="5">
    <source>
        <dbReference type="SAM" id="MobiDB-lite"/>
    </source>
</evidence>
<feature type="compositionally biased region" description="Basic and acidic residues" evidence="5">
    <location>
        <begin position="156"/>
        <end position="165"/>
    </location>
</feature>
<dbReference type="InterPro" id="IPR036638">
    <property type="entry name" value="HLH_DNA-bd_sf"/>
</dbReference>
<proteinExistence type="predicted"/>
<name>A0A8T0IS20_CERPU</name>
<keyword evidence="8" id="KW-1185">Reference proteome</keyword>
<dbReference type="GO" id="GO:0046983">
    <property type="term" value="F:protein dimerization activity"/>
    <property type="evidence" value="ECO:0007669"/>
    <property type="project" value="InterPro"/>
</dbReference>
<organism evidence="7 8">
    <name type="scientific">Ceratodon purpureus</name>
    <name type="common">Fire moss</name>
    <name type="synonym">Dicranum purpureum</name>
    <dbReference type="NCBI Taxonomy" id="3225"/>
    <lineage>
        <taxon>Eukaryota</taxon>
        <taxon>Viridiplantae</taxon>
        <taxon>Streptophyta</taxon>
        <taxon>Embryophyta</taxon>
        <taxon>Bryophyta</taxon>
        <taxon>Bryophytina</taxon>
        <taxon>Bryopsida</taxon>
        <taxon>Dicranidae</taxon>
        <taxon>Pseudoditrichales</taxon>
        <taxon>Ditrichaceae</taxon>
        <taxon>Ceratodon</taxon>
    </lineage>
</organism>
<feature type="region of interest" description="Disordered" evidence="5">
    <location>
        <begin position="65"/>
        <end position="165"/>
    </location>
</feature>
<dbReference type="GO" id="GO:0003700">
    <property type="term" value="F:DNA-binding transcription factor activity"/>
    <property type="evidence" value="ECO:0007669"/>
    <property type="project" value="TreeGrafter"/>
</dbReference>
<dbReference type="Pfam" id="PF00010">
    <property type="entry name" value="HLH"/>
    <property type="match status" value="1"/>
</dbReference>
<evidence type="ECO:0000259" key="6">
    <source>
        <dbReference type="PROSITE" id="PS50888"/>
    </source>
</evidence>
<keyword evidence="2" id="KW-0805">Transcription regulation</keyword>
<dbReference type="InterPro" id="IPR024097">
    <property type="entry name" value="bHLH_ZIP_TF"/>
</dbReference>
<evidence type="ECO:0000256" key="2">
    <source>
        <dbReference type="ARBA" id="ARBA00023015"/>
    </source>
</evidence>
<dbReference type="EMBL" id="CM026422">
    <property type="protein sequence ID" value="KAG0585952.1"/>
    <property type="molecule type" value="Genomic_DNA"/>
</dbReference>
<dbReference type="InterPro" id="IPR011598">
    <property type="entry name" value="bHLH_dom"/>
</dbReference>
<dbReference type="PROSITE" id="PS50888">
    <property type="entry name" value="BHLH"/>
    <property type="match status" value="1"/>
</dbReference>
<dbReference type="Gene3D" id="4.10.280.10">
    <property type="entry name" value="Helix-loop-helix DNA-binding domain"/>
    <property type="match status" value="1"/>
</dbReference>
<dbReference type="Proteomes" id="UP000822688">
    <property type="component" value="Chromosome 2"/>
</dbReference>
<protein>
    <recommendedName>
        <fullName evidence="6">BHLH domain-containing protein</fullName>
    </recommendedName>
</protein>
<evidence type="ECO:0000256" key="3">
    <source>
        <dbReference type="ARBA" id="ARBA00023163"/>
    </source>
</evidence>
<dbReference type="AlphaFoldDB" id="A0A8T0IS20"/>
<comment type="subcellular location">
    <subcellularLocation>
        <location evidence="1">Nucleus</location>
    </subcellularLocation>
</comment>
<dbReference type="PANTHER" id="PTHR12565">
    <property type="entry name" value="STEROL REGULATORY ELEMENT-BINDING PROTEIN"/>
    <property type="match status" value="1"/>
</dbReference>
<feature type="compositionally biased region" description="Polar residues" evidence="5">
    <location>
        <begin position="66"/>
        <end position="85"/>
    </location>
</feature>
<evidence type="ECO:0000256" key="1">
    <source>
        <dbReference type="ARBA" id="ARBA00004123"/>
    </source>
</evidence>
<comment type="caution">
    <text evidence="7">The sequence shown here is derived from an EMBL/GenBank/DDBJ whole genome shotgun (WGS) entry which is preliminary data.</text>
</comment>
<dbReference type="FunFam" id="4.10.280.10:FF:000002">
    <property type="entry name" value="Basic helix-loop-helix transcription factor"/>
    <property type="match status" value="1"/>
</dbReference>
<gene>
    <name evidence="7" type="ORF">KC19_2G051900</name>
</gene>
<evidence type="ECO:0000313" key="8">
    <source>
        <dbReference type="Proteomes" id="UP000822688"/>
    </source>
</evidence>
<sequence>MNLLRMPSMTMMDNISSKLAAVHGADSSSMAQLAYESGVAFCDGWQLNRGISGVRNDWEVELAGNRVQQDDSSSSEQTHALQEYSTRARPASGMKRKAGSHVRNEGKSKEPSKESPNEEKKMAKCAKVDGTGRKGSTDESKMKAERTSSEQSGDSPRSKQELHPKQDFIHVRARRGQATDSHSLAERVRREKISERMKFLQDLVPGCSKVTGKAVMLDEIINYVQSLQRQIEFLSMKLAAIDPRLDSNLENLLNKEVIHERSLETALMGSDLVTGHRDYQSQLQIQQQLINCNMDLRNVGTLCDAYIRRSMNSPAPAPLGYMDSFVDSLAQTISEVSDGDLQTVVQMGNTQARQDFFGQDSIHGPGFFPTGHLKVEY</sequence>
<keyword evidence="4" id="KW-0539">Nucleus</keyword>
<dbReference type="PANTHER" id="PTHR12565:SF184">
    <property type="entry name" value="BHLH TRANSCRIPTION FACTOR"/>
    <property type="match status" value="1"/>
</dbReference>
<reference evidence="7" key="1">
    <citation type="submission" date="2020-06" db="EMBL/GenBank/DDBJ databases">
        <title>WGS assembly of Ceratodon purpureus strain R40.</title>
        <authorList>
            <person name="Carey S.B."/>
            <person name="Jenkins J."/>
            <person name="Shu S."/>
            <person name="Lovell J.T."/>
            <person name="Sreedasyam A."/>
            <person name="Maumus F."/>
            <person name="Tiley G.P."/>
            <person name="Fernandez-Pozo N."/>
            <person name="Barry K."/>
            <person name="Chen C."/>
            <person name="Wang M."/>
            <person name="Lipzen A."/>
            <person name="Daum C."/>
            <person name="Saski C.A."/>
            <person name="Payton A.C."/>
            <person name="Mcbreen J.C."/>
            <person name="Conrad R.E."/>
            <person name="Kollar L.M."/>
            <person name="Olsson S."/>
            <person name="Huttunen S."/>
            <person name="Landis J.B."/>
            <person name="Wickett N.J."/>
            <person name="Johnson M.G."/>
            <person name="Rensing S.A."/>
            <person name="Grimwood J."/>
            <person name="Schmutz J."/>
            <person name="Mcdaniel S.F."/>
        </authorList>
    </citation>
    <scope>NUCLEOTIDE SEQUENCE</scope>
    <source>
        <strain evidence="7">R40</strain>
    </source>
</reference>